<evidence type="ECO:0000313" key="4">
    <source>
        <dbReference type="EMBL" id="MBB4658459.1"/>
    </source>
</evidence>
<keyword evidence="5" id="KW-1185">Reference proteome</keyword>
<dbReference type="PANTHER" id="PTHR21666:SF285">
    <property type="entry name" value="M23 FAMILY METALLOPEPTIDASE"/>
    <property type="match status" value="1"/>
</dbReference>
<dbReference type="SUPFAM" id="SSF51261">
    <property type="entry name" value="Duplicated hybrid motif"/>
    <property type="match status" value="1"/>
</dbReference>
<evidence type="ECO:0000313" key="5">
    <source>
        <dbReference type="Proteomes" id="UP000563524"/>
    </source>
</evidence>
<keyword evidence="2" id="KW-0732">Signal</keyword>
<dbReference type="Pfam" id="PF01551">
    <property type="entry name" value="Peptidase_M23"/>
    <property type="match status" value="1"/>
</dbReference>
<dbReference type="AlphaFoldDB" id="A0A840I0V4"/>
<feature type="region of interest" description="Disordered" evidence="1">
    <location>
        <begin position="17"/>
        <end position="36"/>
    </location>
</feature>
<dbReference type="EMBL" id="JACHOB010000001">
    <property type="protein sequence ID" value="MBB4658459.1"/>
    <property type="molecule type" value="Genomic_DNA"/>
</dbReference>
<dbReference type="InterPro" id="IPR016047">
    <property type="entry name" value="M23ase_b-sheet_dom"/>
</dbReference>
<dbReference type="InterPro" id="IPR011055">
    <property type="entry name" value="Dup_hybrid_motif"/>
</dbReference>
<name>A0A840I0V4_9PROT</name>
<evidence type="ECO:0000259" key="3">
    <source>
        <dbReference type="Pfam" id="PF01551"/>
    </source>
</evidence>
<evidence type="ECO:0000256" key="2">
    <source>
        <dbReference type="SAM" id="SignalP"/>
    </source>
</evidence>
<comment type="caution">
    <text evidence="4">The sequence shown here is derived from an EMBL/GenBank/DDBJ whole genome shotgun (WGS) entry which is preliminary data.</text>
</comment>
<dbReference type="GO" id="GO:0004222">
    <property type="term" value="F:metalloendopeptidase activity"/>
    <property type="evidence" value="ECO:0007669"/>
    <property type="project" value="TreeGrafter"/>
</dbReference>
<dbReference type="Proteomes" id="UP000563524">
    <property type="component" value="Unassembled WGS sequence"/>
</dbReference>
<sequence length="300" mass="31972">MRALAALLVAACAAHAAPPEPTLSPSRTTPHEAAADDPAPWFTADSVFSQGGLAFGTTDPAAEVTLDGDAVPVSEDGRFVLGFGRDHGERSTLRIALPDGTAEERVLTIAPREWLLLDEITGVPDSKVNPYKPEDLERIRIGTEKKNAARASSVPSAFWQSGFDWPATGRITSHFGSYRTYNGVPKNPHSGVDVARPLSMKSPMDFVGTPVRAPADGVITLAEPDMFFEGGLVLIDHGQNLESALMHMSRIDVRAGDRVSQGDVLGGAGMTGRATGPHVHWSVKWHGTLVDPELLVGPMQ</sequence>
<evidence type="ECO:0000256" key="1">
    <source>
        <dbReference type="SAM" id="MobiDB-lite"/>
    </source>
</evidence>
<gene>
    <name evidence="4" type="ORF">GGQ59_000959</name>
</gene>
<organism evidence="4 5">
    <name type="scientific">Parvularcula dongshanensis</name>
    <dbReference type="NCBI Taxonomy" id="1173995"/>
    <lineage>
        <taxon>Bacteria</taxon>
        <taxon>Pseudomonadati</taxon>
        <taxon>Pseudomonadota</taxon>
        <taxon>Alphaproteobacteria</taxon>
        <taxon>Parvularculales</taxon>
        <taxon>Parvularculaceae</taxon>
        <taxon>Parvularcula</taxon>
    </lineage>
</organism>
<dbReference type="PANTHER" id="PTHR21666">
    <property type="entry name" value="PEPTIDASE-RELATED"/>
    <property type="match status" value="1"/>
</dbReference>
<feature type="domain" description="M23ase beta-sheet core" evidence="3">
    <location>
        <begin position="207"/>
        <end position="292"/>
    </location>
</feature>
<proteinExistence type="predicted"/>
<feature type="signal peptide" evidence="2">
    <location>
        <begin position="1"/>
        <end position="16"/>
    </location>
</feature>
<keyword evidence="4" id="KW-0378">Hydrolase</keyword>
<feature type="chain" id="PRO_5032595929" evidence="2">
    <location>
        <begin position="17"/>
        <end position="300"/>
    </location>
</feature>
<accession>A0A840I0V4</accession>
<dbReference type="Gene3D" id="2.70.70.10">
    <property type="entry name" value="Glucose Permease (Domain IIA)"/>
    <property type="match status" value="1"/>
</dbReference>
<reference evidence="4 5" key="1">
    <citation type="submission" date="2020-08" db="EMBL/GenBank/DDBJ databases">
        <title>Genomic Encyclopedia of Type Strains, Phase IV (KMG-IV): sequencing the most valuable type-strain genomes for metagenomic binning, comparative biology and taxonomic classification.</title>
        <authorList>
            <person name="Goeker M."/>
        </authorList>
    </citation>
    <scope>NUCLEOTIDE SEQUENCE [LARGE SCALE GENOMIC DNA]</scope>
    <source>
        <strain evidence="4 5">DSM 102850</strain>
    </source>
</reference>
<dbReference type="InterPro" id="IPR050570">
    <property type="entry name" value="Cell_wall_metabolism_enzyme"/>
</dbReference>
<dbReference type="CDD" id="cd12797">
    <property type="entry name" value="M23_peptidase"/>
    <property type="match status" value="1"/>
</dbReference>
<protein>
    <submittedName>
        <fullName evidence="4">Murein DD-endopeptidase MepM/ murein hydrolase activator NlpD</fullName>
    </submittedName>
</protein>
<dbReference type="RefSeq" id="WP_183816301.1">
    <property type="nucleotide sequence ID" value="NZ_JACHOB010000001.1"/>
</dbReference>